<keyword evidence="1" id="KW-0175">Coiled coil</keyword>
<proteinExistence type="predicted"/>
<evidence type="ECO:0000313" key="2">
    <source>
        <dbReference type="EMBL" id="MFC5648611.1"/>
    </source>
</evidence>
<reference evidence="3" key="1">
    <citation type="journal article" date="2019" name="Int. J. Syst. Evol. Microbiol.">
        <title>The Global Catalogue of Microorganisms (GCM) 10K type strain sequencing project: providing services to taxonomists for standard genome sequencing and annotation.</title>
        <authorList>
            <consortium name="The Broad Institute Genomics Platform"/>
            <consortium name="The Broad Institute Genome Sequencing Center for Infectious Disease"/>
            <person name="Wu L."/>
            <person name="Ma J."/>
        </authorList>
    </citation>
    <scope>NUCLEOTIDE SEQUENCE [LARGE SCALE GENOMIC DNA]</scope>
    <source>
        <strain evidence="3">CGMCC 1.3240</strain>
    </source>
</reference>
<accession>A0ABW0VVQ3</accession>
<evidence type="ECO:0000256" key="1">
    <source>
        <dbReference type="SAM" id="Coils"/>
    </source>
</evidence>
<organism evidence="2 3">
    <name type="scientific">Paenibacillus solisilvae</name>
    <dbReference type="NCBI Taxonomy" id="2486751"/>
    <lineage>
        <taxon>Bacteria</taxon>
        <taxon>Bacillati</taxon>
        <taxon>Bacillota</taxon>
        <taxon>Bacilli</taxon>
        <taxon>Bacillales</taxon>
        <taxon>Paenibacillaceae</taxon>
        <taxon>Paenibacillus</taxon>
    </lineage>
</organism>
<name>A0ABW0VVQ3_9BACL</name>
<feature type="coiled-coil region" evidence="1">
    <location>
        <begin position="34"/>
        <end position="61"/>
    </location>
</feature>
<dbReference type="EMBL" id="JBHSOW010000018">
    <property type="protein sequence ID" value="MFC5648611.1"/>
    <property type="molecule type" value="Genomic_DNA"/>
</dbReference>
<protein>
    <submittedName>
        <fullName evidence="2">Phosphoribosyl-ATP pyrophosphohydrolase</fullName>
    </submittedName>
</protein>
<dbReference type="RefSeq" id="WP_379187078.1">
    <property type="nucleotide sequence ID" value="NZ_JBHSOW010000018.1"/>
</dbReference>
<dbReference type="CDD" id="cd11532">
    <property type="entry name" value="NTP-PPase_COG4997"/>
    <property type="match status" value="1"/>
</dbReference>
<sequence length="108" mass="12433">MPIYNKLVRDRIPEIIAQGGKNHSTRILDETEYKTELRTKLAEELNEYLEAANDNDAMEELSDILELIQTLTTIHGSTVEQLESIRADKEEKRGGFKERIFLIDVQDA</sequence>
<comment type="caution">
    <text evidence="2">The sequence shown here is derived from an EMBL/GenBank/DDBJ whole genome shotgun (WGS) entry which is preliminary data.</text>
</comment>
<dbReference type="Proteomes" id="UP001596047">
    <property type="component" value="Unassembled WGS sequence"/>
</dbReference>
<dbReference type="SUPFAM" id="SSF101386">
    <property type="entry name" value="all-alpha NTP pyrophosphatases"/>
    <property type="match status" value="1"/>
</dbReference>
<dbReference type="InterPro" id="IPR038735">
    <property type="entry name" value="MSMEG_1276-like_NTP-PPase_dom"/>
</dbReference>
<gene>
    <name evidence="2" type="ORF">ACFPYJ_05615</name>
</gene>
<evidence type="ECO:0000313" key="3">
    <source>
        <dbReference type="Proteomes" id="UP001596047"/>
    </source>
</evidence>
<keyword evidence="3" id="KW-1185">Reference proteome</keyword>